<evidence type="ECO:0000313" key="7">
    <source>
        <dbReference type="EMBL" id="OEO31385.1"/>
    </source>
</evidence>
<comment type="similarity">
    <text evidence="1 4">Belongs to the bacterial solute-binding protein 3 family.</text>
</comment>
<dbReference type="SMART" id="SM00062">
    <property type="entry name" value="PBPb"/>
    <property type="match status" value="1"/>
</dbReference>
<dbReference type="Pfam" id="PF00497">
    <property type="entry name" value="SBP_bac_3"/>
    <property type="match status" value="1"/>
</dbReference>
<keyword evidence="2" id="KW-0813">Transport</keyword>
<dbReference type="AlphaFoldDB" id="A0A1E5XS43"/>
<dbReference type="InterPro" id="IPR018313">
    <property type="entry name" value="SBP_3_CS"/>
</dbReference>
<dbReference type="InterPro" id="IPR001638">
    <property type="entry name" value="Solute-binding_3/MltF_N"/>
</dbReference>
<dbReference type="PANTHER" id="PTHR30085">
    <property type="entry name" value="AMINO ACID ABC TRANSPORTER PERMEASE"/>
    <property type="match status" value="1"/>
</dbReference>
<dbReference type="PROSITE" id="PS01039">
    <property type="entry name" value="SBP_BACTERIAL_3"/>
    <property type="match status" value="1"/>
</dbReference>
<keyword evidence="8" id="KW-1185">Reference proteome</keyword>
<name>A0A1E5XS43_9HYPH</name>
<dbReference type="GO" id="GO:0006865">
    <property type="term" value="P:amino acid transport"/>
    <property type="evidence" value="ECO:0007669"/>
    <property type="project" value="TreeGrafter"/>
</dbReference>
<dbReference type="SUPFAM" id="SSF53850">
    <property type="entry name" value="Periplasmic binding protein-like II"/>
    <property type="match status" value="1"/>
</dbReference>
<organism evidence="7 8">
    <name type="scientific">Devosia insulae DS-56</name>
    <dbReference type="NCBI Taxonomy" id="1116389"/>
    <lineage>
        <taxon>Bacteria</taxon>
        <taxon>Pseudomonadati</taxon>
        <taxon>Pseudomonadota</taxon>
        <taxon>Alphaproteobacteria</taxon>
        <taxon>Hyphomicrobiales</taxon>
        <taxon>Devosiaceae</taxon>
        <taxon>Devosia</taxon>
    </lineage>
</organism>
<dbReference type="Gene3D" id="3.40.190.10">
    <property type="entry name" value="Periplasmic binding protein-like II"/>
    <property type="match status" value="2"/>
</dbReference>
<sequence>MHRRLLATAMLAVLASTSVGLAGTLDDVRARDKLICGVSEGLGGFSEQDGAGAWQGFDVDFCRAVAAAALGDAEKVEYLPLSAEARFAALGDGKIDLLSRNSTWTMSRDLGLGLDFPGTSYFDGQGFMIPAIFGAISPLELDGASICVVSGTTTEANAAAYFEKAGMTVSFLSFKARDEARAAYAEAKCDAYTADRSALAAERAALPTPDEHVILKDVISKEPLGPVVRDSDPQWTTLIRWTLFALIDAEEQGLDAAAMAGAGADEAKAMGAPAVKALGLADDWLVKVLADVGNYGEIFERNLGEETPMQLSRGVNALWTQGGILYAPPMP</sequence>
<gene>
    <name evidence="7" type="ORF">VW23_016575</name>
</gene>
<reference evidence="7 8" key="1">
    <citation type="journal article" date="2015" name="Genome Announc.">
        <title>Genome Assemblies of Three Soil-Associated Devosia species: D. insulae, D. limi, and D. soli.</title>
        <authorList>
            <person name="Hassan Y.I."/>
            <person name="Lepp D."/>
            <person name="Zhou T."/>
        </authorList>
    </citation>
    <scope>NUCLEOTIDE SEQUENCE [LARGE SCALE GENOMIC DNA]</scope>
    <source>
        <strain evidence="7 8">DS-56</strain>
    </source>
</reference>
<evidence type="ECO:0000256" key="4">
    <source>
        <dbReference type="RuleBase" id="RU003744"/>
    </source>
</evidence>
<dbReference type="InterPro" id="IPR051455">
    <property type="entry name" value="Bact_solute-bind_prot3"/>
</dbReference>
<feature type="domain" description="Solute-binding protein family 3/N-terminal" evidence="6">
    <location>
        <begin position="33"/>
        <end position="257"/>
    </location>
</feature>
<proteinExistence type="inferred from homology"/>
<comment type="caution">
    <text evidence="7">The sequence shown here is derived from an EMBL/GenBank/DDBJ whole genome shotgun (WGS) entry which is preliminary data.</text>
</comment>
<feature type="signal peptide" evidence="5">
    <location>
        <begin position="1"/>
        <end position="22"/>
    </location>
</feature>
<dbReference type="Proteomes" id="UP000095463">
    <property type="component" value="Unassembled WGS sequence"/>
</dbReference>
<evidence type="ECO:0000256" key="3">
    <source>
        <dbReference type="ARBA" id="ARBA00022729"/>
    </source>
</evidence>
<keyword evidence="3 5" id="KW-0732">Signal</keyword>
<protein>
    <submittedName>
        <fullName evidence="7">Amino acid ABC transporter substrate-binding protein</fullName>
    </submittedName>
</protein>
<evidence type="ECO:0000256" key="5">
    <source>
        <dbReference type="SAM" id="SignalP"/>
    </source>
</evidence>
<evidence type="ECO:0000256" key="1">
    <source>
        <dbReference type="ARBA" id="ARBA00010333"/>
    </source>
</evidence>
<feature type="chain" id="PRO_5009190441" evidence="5">
    <location>
        <begin position="23"/>
        <end position="331"/>
    </location>
</feature>
<dbReference type="PANTHER" id="PTHR30085:SF7">
    <property type="entry name" value="AMINO-ACID ABC TRANSPORTER-BINDING PROTEIN YHDW-RELATED"/>
    <property type="match status" value="1"/>
</dbReference>
<dbReference type="OrthoDB" id="9777941at2"/>
<accession>A0A1E5XS43</accession>
<evidence type="ECO:0000313" key="8">
    <source>
        <dbReference type="Proteomes" id="UP000095463"/>
    </source>
</evidence>
<evidence type="ECO:0000259" key="6">
    <source>
        <dbReference type="SMART" id="SM00062"/>
    </source>
</evidence>
<dbReference type="EMBL" id="LAJE02000160">
    <property type="protein sequence ID" value="OEO31385.1"/>
    <property type="molecule type" value="Genomic_DNA"/>
</dbReference>
<dbReference type="CDD" id="cd13692">
    <property type="entry name" value="PBP2_BztA"/>
    <property type="match status" value="1"/>
</dbReference>
<evidence type="ECO:0000256" key="2">
    <source>
        <dbReference type="ARBA" id="ARBA00022448"/>
    </source>
</evidence>